<gene>
    <name evidence="1" type="ORF">H1_161</name>
</gene>
<protein>
    <recommendedName>
        <fullName evidence="3">Phage protein</fullName>
    </recommendedName>
</protein>
<evidence type="ECO:0000313" key="1">
    <source>
        <dbReference type="EMBL" id="UYE92581.1"/>
    </source>
</evidence>
<dbReference type="EMBL" id="OP534061">
    <property type="protein sequence ID" value="UYE92581.1"/>
    <property type="molecule type" value="Genomic_DNA"/>
</dbReference>
<organism evidence="1 2">
    <name type="scientific">Enterococcus phage H1</name>
    <dbReference type="NCBI Taxonomy" id="2982918"/>
    <lineage>
        <taxon>Viruses</taxon>
        <taxon>Duplodnaviria</taxon>
        <taxon>Heunggongvirae</taxon>
        <taxon>Uroviricota</taxon>
        <taxon>Caudoviricetes</taxon>
    </lineage>
</organism>
<name>A0AAE9P6P3_9CAUD</name>
<reference evidence="1" key="1">
    <citation type="submission" date="2022-09" db="EMBL/GenBank/DDBJ databases">
        <authorList>
            <person name="Murray E."/>
            <person name="Buttimer C."/>
            <person name="Hill C."/>
        </authorList>
    </citation>
    <scope>NUCLEOTIDE SEQUENCE</scope>
</reference>
<accession>A0AAE9P6P3</accession>
<evidence type="ECO:0008006" key="3">
    <source>
        <dbReference type="Google" id="ProtNLM"/>
    </source>
</evidence>
<evidence type="ECO:0000313" key="2">
    <source>
        <dbReference type="Proteomes" id="UP001232159"/>
    </source>
</evidence>
<sequence>MFNFNKKTEKSSVKKYRKKPVEVEVWLFNRENLETAESWVRKYSDKMTLFSQYGGEKIWVEIKTLEGVMKASEGDYIIKGINGELYPCKPDIFIKTYEEVTN</sequence>
<proteinExistence type="predicted"/>
<dbReference type="Proteomes" id="UP001232159">
    <property type="component" value="Segment"/>
</dbReference>
<keyword evidence="2" id="KW-1185">Reference proteome</keyword>